<dbReference type="PANTHER" id="PTHR30040:SF2">
    <property type="entry name" value="FAD:PROTEIN FMN TRANSFERASE"/>
    <property type="match status" value="1"/>
</dbReference>
<dbReference type="InterPro" id="IPR024932">
    <property type="entry name" value="ApbE"/>
</dbReference>
<dbReference type="EMBL" id="QZAB01000572">
    <property type="protein sequence ID" value="RQD80242.1"/>
    <property type="molecule type" value="Genomic_DNA"/>
</dbReference>
<protein>
    <recommendedName>
        <fullName evidence="3">FAD:protein FMN transferase</fullName>
        <ecNumber evidence="2">2.7.1.180</ecNumber>
    </recommendedName>
    <alternativeName>
        <fullName evidence="9">Flavin transferase</fullName>
    </alternativeName>
</protein>
<keyword evidence="7" id="KW-0274">FAD</keyword>
<evidence type="ECO:0000313" key="11">
    <source>
        <dbReference type="EMBL" id="RQD80242.1"/>
    </source>
</evidence>
<keyword evidence="5 11" id="KW-0808">Transferase</keyword>
<dbReference type="GO" id="GO:0016740">
    <property type="term" value="F:transferase activity"/>
    <property type="evidence" value="ECO:0007669"/>
    <property type="project" value="UniProtKB-KW"/>
</dbReference>
<evidence type="ECO:0000256" key="6">
    <source>
        <dbReference type="ARBA" id="ARBA00022723"/>
    </source>
</evidence>
<evidence type="ECO:0000256" key="5">
    <source>
        <dbReference type="ARBA" id="ARBA00022679"/>
    </source>
</evidence>
<evidence type="ECO:0000256" key="10">
    <source>
        <dbReference type="ARBA" id="ARBA00048540"/>
    </source>
</evidence>
<dbReference type="InterPro" id="IPR003374">
    <property type="entry name" value="ApbE-like_sf"/>
</dbReference>
<dbReference type="Proteomes" id="UP000284763">
    <property type="component" value="Unassembled WGS sequence"/>
</dbReference>
<evidence type="ECO:0000256" key="3">
    <source>
        <dbReference type="ARBA" id="ARBA00016337"/>
    </source>
</evidence>
<dbReference type="PANTHER" id="PTHR30040">
    <property type="entry name" value="THIAMINE BIOSYNTHESIS LIPOPROTEIN APBE"/>
    <property type="match status" value="1"/>
</dbReference>
<keyword evidence="8" id="KW-0460">Magnesium</keyword>
<evidence type="ECO:0000313" key="12">
    <source>
        <dbReference type="Proteomes" id="UP000284763"/>
    </source>
</evidence>
<dbReference type="AlphaFoldDB" id="A0A3R7VPN5"/>
<dbReference type="GO" id="GO:0046872">
    <property type="term" value="F:metal ion binding"/>
    <property type="evidence" value="ECO:0007669"/>
    <property type="project" value="UniProtKB-KW"/>
</dbReference>
<comment type="caution">
    <text evidence="11">The sequence shown here is derived from an EMBL/GenBank/DDBJ whole genome shotgun (WGS) entry which is preliminary data.</text>
</comment>
<evidence type="ECO:0000256" key="4">
    <source>
        <dbReference type="ARBA" id="ARBA00022630"/>
    </source>
</evidence>
<dbReference type="Gene3D" id="3.10.520.10">
    <property type="entry name" value="ApbE-like domains"/>
    <property type="match status" value="1"/>
</dbReference>
<gene>
    <name evidence="11" type="ORF">D5R95_08945</name>
</gene>
<evidence type="ECO:0000256" key="2">
    <source>
        <dbReference type="ARBA" id="ARBA00011955"/>
    </source>
</evidence>
<organism evidence="11 12">
    <name type="scientific">Methanosalsum natronophilum</name>
    <dbReference type="NCBI Taxonomy" id="768733"/>
    <lineage>
        <taxon>Archaea</taxon>
        <taxon>Methanobacteriati</taxon>
        <taxon>Methanobacteriota</taxon>
        <taxon>Stenosarchaea group</taxon>
        <taxon>Methanomicrobia</taxon>
        <taxon>Methanosarcinales</taxon>
        <taxon>Methanosarcinaceae</taxon>
        <taxon>Methanosalsum</taxon>
    </lineage>
</organism>
<evidence type="ECO:0000256" key="9">
    <source>
        <dbReference type="ARBA" id="ARBA00031306"/>
    </source>
</evidence>
<evidence type="ECO:0000256" key="8">
    <source>
        <dbReference type="ARBA" id="ARBA00022842"/>
    </source>
</evidence>
<feature type="non-terminal residue" evidence="11">
    <location>
        <position position="1"/>
    </location>
</feature>
<evidence type="ECO:0000256" key="1">
    <source>
        <dbReference type="ARBA" id="ARBA00001946"/>
    </source>
</evidence>
<comment type="catalytic activity">
    <reaction evidence="10">
        <text>L-threonyl-[protein] + FAD = FMN-L-threonyl-[protein] + AMP + H(+)</text>
        <dbReference type="Rhea" id="RHEA:36847"/>
        <dbReference type="Rhea" id="RHEA-COMP:11060"/>
        <dbReference type="Rhea" id="RHEA-COMP:11061"/>
        <dbReference type="ChEBI" id="CHEBI:15378"/>
        <dbReference type="ChEBI" id="CHEBI:30013"/>
        <dbReference type="ChEBI" id="CHEBI:57692"/>
        <dbReference type="ChEBI" id="CHEBI:74257"/>
        <dbReference type="ChEBI" id="CHEBI:456215"/>
        <dbReference type="EC" id="2.7.1.180"/>
    </reaction>
</comment>
<reference evidence="11 12" key="1">
    <citation type="submission" date="2018-08" db="EMBL/GenBank/DDBJ databases">
        <title>The metabolism and importance of syntrophic acetate oxidation coupled to methane or sulfide production in haloalkaline environments.</title>
        <authorList>
            <person name="Timmers P.H.A."/>
            <person name="Vavourakis C.D."/>
            <person name="Sorokin D.Y."/>
            <person name="Sinninghe Damste J.S."/>
            <person name="Muyzer G."/>
            <person name="Stams A.J.M."/>
            <person name="Plugge C.M."/>
        </authorList>
    </citation>
    <scope>NUCLEOTIDE SEQUENCE [LARGE SCALE GENOMIC DNA]</scope>
    <source>
        <strain evidence="11">MSAO_Arc3</strain>
    </source>
</reference>
<proteinExistence type="predicted"/>
<name>A0A3R7VPN5_9EURY</name>
<keyword evidence="6" id="KW-0479">Metal-binding</keyword>
<dbReference type="PIRSF" id="PIRSF006268">
    <property type="entry name" value="ApbE"/>
    <property type="match status" value="1"/>
</dbReference>
<comment type="cofactor">
    <cofactor evidence="1">
        <name>Mg(2+)</name>
        <dbReference type="ChEBI" id="CHEBI:18420"/>
    </cofactor>
</comment>
<dbReference type="SUPFAM" id="SSF143631">
    <property type="entry name" value="ApbE-like"/>
    <property type="match status" value="1"/>
</dbReference>
<dbReference type="EC" id="2.7.1.180" evidence="2"/>
<sequence>VAGFVFSADTTNKEVEKDFKTTRNVMNTPVTIYVIHENEEVAQSAINKAFDRMIEIENKMSHFNQDSYIAQLNAKSNLENADPDVLYVIDRSKHYSEISDGAFDITVKPILDLWESAFAPDGPNEPPNQSQIDETLQLVDFSSIEIDNNHIRMQENMNIDLGGIAKGYAVDQAIIILKEEGIENAFVTAGGDGKYIGINSIKNEKWVIGLQNPDRDQDFLTRMKLQNMSVATSGNYERYFSEEARVSHIADPRTGYPVDHLISTTVIADKAISADSLATALFVMDPDEGLQMIESIDYAECLIITKEKDKIKSSGFEKYEL</sequence>
<accession>A0A3R7VPN5</accession>
<evidence type="ECO:0000256" key="7">
    <source>
        <dbReference type="ARBA" id="ARBA00022827"/>
    </source>
</evidence>
<keyword evidence="4" id="KW-0285">Flavoprotein</keyword>
<dbReference type="Pfam" id="PF02424">
    <property type="entry name" value="ApbE"/>
    <property type="match status" value="1"/>
</dbReference>